<comment type="caution">
    <text evidence="1">The sequence shown here is derived from an EMBL/GenBank/DDBJ whole genome shotgun (WGS) entry which is preliminary data.</text>
</comment>
<sequence length="67" mass="7287">MAIISRVMLDTNTAIEANAATSRRISVISVSLSLYVFILFPSCSKVNPKKPCAPAEQFPPGFKKTQT</sequence>
<name>A0ABY2QUF3_9HYPH</name>
<gene>
    <name evidence="1" type="ORF">E9677_13595</name>
</gene>
<dbReference type="Proteomes" id="UP000309667">
    <property type="component" value="Unassembled WGS sequence"/>
</dbReference>
<reference evidence="1 2" key="1">
    <citation type="submission" date="2019-04" db="EMBL/GenBank/DDBJ databases">
        <title>Genome sequence of strain 7209-2.</title>
        <authorList>
            <person name="Gao J."/>
            <person name="Sun J."/>
        </authorList>
    </citation>
    <scope>NUCLEOTIDE SEQUENCE [LARGE SCALE GENOMIC DNA]</scope>
    <source>
        <strain evidence="1 2">7209-2</strain>
    </source>
</reference>
<dbReference type="RefSeq" id="WP_136558610.1">
    <property type="nucleotide sequence ID" value="NZ_STGT01000003.1"/>
</dbReference>
<keyword evidence="2" id="KW-1185">Reference proteome</keyword>
<evidence type="ECO:0008006" key="3">
    <source>
        <dbReference type="Google" id="ProtNLM"/>
    </source>
</evidence>
<dbReference type="EMBL" id="STGT01000003">
    <property type="protein sequence ID" value="THV13922.1"/>
    <property type="molecule type" value="Genomic_DNA"/>
</dbReference>
<evidence type="ECO:0000313" key="2">
    <source>
        <dbReference type="Proteomes" id="UP000309667"/>
    </source>
</evidence>
<evidence type="ECO:0000313" key="1">
    <source>
        <dbReference type="EMBL" id="THV13922.1"/>
    </source>
</evidence>
<organism evidence="1 2">
    <name type="scientific">Rhizobium rhizophilum</name>
    <dbReference type="NCBI Taxonomy" id="1850373"/>
    <lineage>
        <taxon>Bacteria</taxon>
        <taxon>Pseudomonadati</taxon>
        <taxon>Pseudomonadota</taxon>
        <taxon>Alphaproteobacteria</taxon>
        <taxon>Hyphomicrobiales</taxon>
        <taxon>Rhizobiaceae</taxon>
        <taxon>Rhizobium/Agrobacterium group</taxon>
        <taxon>Rhizobium</taxon>
    </lineage>
</organism>
<proteinExistence type="predicted"/>
<protein>
    <recommendedName>
        <fullName evidence="3">Lipoprotein</fullName>
    </recommendedName>
</protein>
<accession>A0ABY2QUF3</accession>